<evidence type="ECO:0000313" key="4">
    <source>
        <dbReference type="EMBL" id="SDO27344.1"/>
    </source>
</evidence>
<dbReference type="STRING" id="419597.SAMN04487957_10511"/>
<keyword evidence="5" id="KW-1185">Reference proteome</keyword>
<accession>A0A1H0I7A4</accession>
<name>A0A1H0I7A4_9GAMM</name>
<dbReference type="InterPro" id="IPR000468">
    <property type="entry name" value="Barstar"/>
</dbReference>
<dbReference type="Gene3D" id="3.30.370.10">
    <property type="entry name" value="Barstar-like"/>
    <property type="match status" value="1"/>
</dbReference>
<dbReference type="Pfam" id="PF01337">
    <property type="entry name" value="Barstar"/>
    <property type="match status" value="1"/>
</dbReference>
<feature type="domain" description="Barstar (barnase inhibitor)" evidence="3">
    <location>
        <begin position="55"/>
        <end position="131"/>
    </location>
</feature>
<feature type="region of interest" description="Disordered" evidence="2">
    <location>
        <begin position="144"/>
        <end position="167"/>
    </location>
</feature>
<dbReference type="EMBL" id="FNIV01000005">
    <property type="protein sequence ID" value="SDO27344.1"/>
    <property type="molecule type" value="Genomic_DNA"/>
</dbReference>
<protein>
    <submittedName>
        <fullName evidence="4">Barstar (Barnase inhibitor)</fullName>
    </submittedName>
</protein>
<evidence type="ECO:0000259" key="3">
    <source>
        <dbReference type="Pfam" id="PF01337"/>
    </source>
</evidence>
<gene>
    <name evidence="4" type="ORF">SAMN04487957_10511</name>
</gene>
<evidence type="ECO:0000256" key="1">
    <source>
        <dbReference type="ARBA" id="ARBA00006845"/>
    </source>
</evidence>
<dbReference type="SUPFAM" id="SSF52038">
    <property type="entry name" value="Barstar-related"/>
    <property type="match status" value="1"/>
</dbReference>
<reference evidence="5" key="1">
    <citation type="submission" date="2016-10" db="EMBL/GenBank/DDBJ databases">
        <authorList>
            <person name="Varghese N."/>
            <person name="Submissions S."/>
        </authorList>
    </citation>
    <scope>NUCLEOTIDE SEQUENCE [LARGE SCALE GENOMIC DNA]</scope>
    <source>
        <strain evidence="5">CGMCC 1.6444</strain>
    </source>
</reference>
<proteinExistence type="inferred from homology"/>
<dbReference type="Proteomes" id="UP000199075">
    <property type="component" value="Unassembled WGS sequence"/>
</dbReference>
<comment type="similarity">
    <text evidence="1">Belongs to the barstar family.</text>
</comment>
<dbReference type="AlphaFoldDB" id="A0A1H0I7A4"/>
<evidence type="ECO:0000256" key="2">
    <source>
        <dbReference type="SAM" id="MobiDB-lite"/>
    </source>
</evidence>
<sequence length="167" mass="17990">MSGQPWREALARYLGDPAHAGVYRLEPSRAAALADPTVETMGLDWHRLGPAPRWSREALLDGLAASLGFPDYFGRNWDAAWDCLTELRWEARRARVVVVPAAPWDATALAAFTALMQDAAEHWAARGQALVTLVVAGAEEGEAPEALGLPTLPREASAPPLSPESRG</sequence>
<organism evidence="4 5">
    <name type="scientific">Halomonas shengliensis</name>
    <dbReference type="NCBI Taxonomy" id="419597"/>
    <lineage>
        <taxon>Bacteria</taxon>
        <taxon>Pseudomonadati</taxon>
        <taxon>Pseudomonadota</taxon>
        <taxon>Gammaproteobacteria</taxon>
        <taxon>Oceanospirillales</taxon>
        <taxon>Halomonadaceae</taxon>
        <taxon>Halomonas</taxon>
    </lineage>
</organism>
<dbReference type="RefSeq" id="WP_176760255.1">
    <property type="nucleotide sequence ID" value="NZ_FNIV01000005.1"/>
</dbReference>
<evidence type="ECO:0000313" key="5">
    <source>
        <dbReference type="Proteomes" id="UP000199075"/>
    </source>
</evidence>
<dbReference type="InterPro" id="IPR035905">
    <property type="entry name" value="Barstar-like_sf"/>
</dbReference>